<evidence type="ECO:0000313" key="10">
    <source>
        <dbReference type="RefSeq" id="XP_030630879.1"/>
    </source>
</evidence>
<comment type="subcellular location">
    <subcellularLocation>
        <location evidence="2">Cytoplasm</location>
    </subcellularLocation>
    <subcellularLocation>
        <location evidence="1">Nucleus</location>
    </subcellularLocation>
</comment>
<keyword evidence="4" id="KW-0963">Cytoplasm</keyword>
<comment type="similarity">
    <text evidence="3">Belongs to the PAT1 family.</text>
</comment>
<evidence type="ECO:0000313" key="9">
    <source>
        <dbReference type="Proteomes" id="UP000504632"/>
    </source>
</evidence>
<dbReference type="CTD" id="197135"/>
<dbReference type="InterPro" id="IPR039900">
    <property type="entry name" value="Pat1-like"/>
</dbReference>
<evidence type="ECO:0000256" key="3">
    <source>
        <dbReference type="ARBA" id="ARBA00009138"/>
    </source>
</evidence>
<keyword evidence="5" id="KW-0694">RNA-binding</keyword>
<evidence type="ECO:0000256" key="6">
    <source>
        <dbReference type="ARBA" id="ARBA00023242"/>
    </source>
</evidence>
<feature type="region of interest" description="Disordered" evidence="7">
    <location>
        <begin position="317"/>
        <end position="340"/>
    </location>
</feature>
<dbReference type="Proteomes" id="UP000504632">
    <property type="component" value="Chromosome 5"/>
</dbReference>
<name>A0A6J2VFH1_CHACN</name>
<dbReference type="AlphaFoldDB" id="A0A6J2VFH1"/>
<dbReference type="InParanoid" id="A0A6J2VFH1"/>
<evidence type="ECO:0000256" key="2">
    <source>
        <dbReference type="ARBA" id="ARBA00004496"/>
    </source>
</evidence>
<accession>A0A6J2VFH1</accession>
<feature type="region of interest" description="Disordered" evidence="7">
    <location>
        <begin position="215"/>
        <end position="278"/>
    </location>
</feature>
<evidence type="ECO:0000256" key="4">
    <source>
        <dbReference type="ARBA" id="ARBA00022490"/>
    </source>
</evidence>
<evidence type="ECO:0000256" key="5">
    <source>
        <dbReference type="ARBA" id="ARBA00022884"/>
    </source>
</evidence>
<dbReference type="GO" id="GO:0033962">
    <property type="term" value="P:P-body assembly"/>
    <property type="evidence" value="ECO:0007669"/>
    <property type="project" value="TreeGrafter"/>
</dbReference>
<evidence type="ECO:0000256" key="7">
    <source>
        <dbReference type="SAM" id="MobiDB-lite"/>
    </source>
</evidence>
<dbReference type="GO" id="GO:0003723">
    <property type="term" value="F:RNA binding"/>
    <property type="evidence" value="ECO:0007669"/>
    <property type="project" value="UniProtKB-KW"/>
</dbReference>
<feature type="region of interest" description="Disordered" evidence="7">
    <location>
        <begin position="52"/>
        <end position="127"/>
    </location>
</feature>
<dbReference type="GO" id="GO:0000290">
    <property type="term" value="P:deadenylation-dependent decapping of nuclear-transcribed mRNA"/>
    <property type="evidence" value="ECO:0007669"/>
    <property type="project" value="InterPro"/>
</dbReference>
<dbReference type="PANTHER" id="PTHR21551">
    <property type="entry name" value="TOPOISOMERASE II-ASSOCIATED PROTEIN PAT1"/>
    <property type="match status" value="1"/>
</dbReference>
<feature type="compositionally biased region" description="Polar residues" evidence="7">
    <location>
        <begin position="255"/>
        <end position="272"/>
    </location>
</feature>
<proteinExistence type="inferred from homology"/>
<reference evidence="10" key="1">
    <citation type="submission" date="2025-08" db="UniProtKB">
        <authorList>
            <consortium name="RefSeq"/>
        </authorList>
    </citation>
    <scope>IDENTIFICATION</scope>
</reference>
<dbReference type="GO" id="GO:0005634">
    <property type="term" value="C:nucleus"/>
    <property type="evidence" value="ECO:0007669"/>
    <property type="project" value="UniProtKB-SubCell"/>
</dbReference>
<keyword evidence="6" id="KW-0539">Nucleus</keyword>
<organism evidence="9 10">
    <name type="scientific">Chanos chanos</name>
    <name type="common">Milkfish</name>
    <name type="synonym">Mugil chanos</name>
    <dbReference type="NCBI Taxonomy" id="29144"/>
    <lineage>
        <taxon>Eukaryota</taxon>
        <taxon>Metazoa</taxon>
        <taxon>Chordata</taxon>
        <taxon>Craniata</taxon>
        <taxon>Vertebrata</taxon>
        <taxon>Euteleostomi</taxon>
        <taxon>Actinopterygii</taxon>
        <taxon>Neopterygii</taxon>
        <taxon>Teleostei</taxon>
        <taxon>Ostariophysi</taxon>
        <taxon>Gonorynchiformes</taxon>
        <taxon>Chanidae</taxon>
        <taxon>Chanos</taxon>
    </lineage>
</organism>
<dbReference type="Pfam" id="PF09770">
    <property type="entry name" value="PAT1"/>
    <property type="match status" value="1"/>
</dbReference>
<dbReference type="InterPro" id="IPR019167">
    <property type="entry name" value="PAT1_dom"/>
</dbReference>
<gene>
    <name evidence="10" type="primary">patl2</name>
</gene>
<feature type="region of interest" description="Disordered" evidence="7">
    <location>
        <begin position="1"/>
        <end position="32"/>
    </location>
</feature>
<keyword evidence="9" id="KW-1185">Reference proteome</keyword>
<feature type="compositionally biased region" description="Pro residues" evidence="7">
    <location>
        <begin position="81"/>
        <end position="100"/>
    </location>
</feature>
<feature type="compositionally biased region" description="Basic residues" evidence="7">
    <location>
        <begin position="111"/>
        <end position="120"/>
    </location>
</feature>
<sequence length="704" mass="79600">MTFFKDKAENRAPEPDWPEEGGQWSDGEGGEMEECGLLQEMVEEDEEIDLYNEETFGLDMGAENPEADSTDILLVRGDQSPAPPSSPPPSPATPSPPRPRPILQDTASLRNRGRSQRGRLGRGQMFEDPAVMKTVKGRPSLKSLDSAIVDCGISSYWEDLESDAWVMPLYGANRQNAGSILQDRAIVGVIDRHAHARIPATSSFLSSLRPFSPTRGRRGLLRGQPPVRSFGQRSPSQLHLNPVMPCSPLHPQRPFASQQPYNQSRSFLSPSHPRTPTPQPLTPKMMQLRFGANSPSPAPFYSPSSNPVQRFRFPGPVTQLHPQHKRLLSQRQQRTYRKPESWDPFSQLMSVKEKEWIIRLQMIQLQSENPHLDDYYYQEYYQRMEAKIAEEEMLGDRSKREPPKLTTPYVTKTVSYTPVVHIEGSLGQVAVSTCFSPRRAIDAVHAHSPEEQKDTRQRLEVLHSLEKMYMVLLEVEEADRRKSRAPNEVEERRLMENMERRVQQIYSWLRNPNQLESGEEFLPCLLVSKGKKLLARLLPFLSHDAALHVVGVVTAQLPILMSRDTDETLPVLYPALRTVIGGLSFSQLIGVLKEFTTLLPESKDTRLTLACQNKFGLSLLYALLSQGERLLSSDIPMEPTIGDFETWTDTVFLVARQLSQTSLVEPLLLPSNLLTLFCRYLDKRTVHQLKSNMESATGYLAVAS</sequence>
<dbReference type="FunCoup" id="A0A6J2VFH1">
    <property type="interactions" value="361"/>
</dbReference>
<dbReference type="GO" id="GO:0000932">
    <property type="term" value="C:P-body"/>
    <property type="evidence" value="ECO:0007669"/>
    <property type="project" value="TreeGrafter"/>
</dbReference>
<dbReference type="RefSeq" id="XP_030630879.1">
    <property type="nucleotide sequence ID" value="XM_030775019.1"/>
</dbReference>
<feature type="domain" description="mRNA decay factor PAT1" evidence="8">
    <location>
        <begin position="421"/>
        <end position="557"/>
    </location>
</feature>
<dbReference type="OrthoDB" id="8251691at2759"/>
<protein>
    <submittedName>
        <fullName evidence="10">Protein PAT1 homolog 2</fullName>
    </submittedName>
</protein>
<dbReference type="GeneID" id="115812538"/>
<evidence type="ECO:0000259" key="8">
    <source>
        <dbReference type="Pfam" id="PF09770"/>
    </source>
</evidence>
<feature type="compositionally biased region" description="Basic and acidic residues" evidence="7">
    <location>
        <begin position="1"/>
        <end position="14"/>
    </location>
</feature>
<dbReference type="PANTHER" id="PTHR21551:SF3">
    <property type="entry name" value="PROTEIN PAT1 HOMOLOG 2"/>
    <property type="match status" value="1"/>
</dbReference>
<evidence type="ECO:0000256" key="1">
    <source>
        <dbReference type="ARBA" id="ARBA00004123"/>
    </source>
</evidence>